<dbReference type="PANTHER" id="PTHR31376:SF2">
    <property type="entry name" value="PURINE PERMEASE 11-RELATED"/>
    <property type="match status" value="1"/>
</dbReference>
<evidence type="ECO:0000256" key="14">
    <source>
        <dbReference type="ARBA" id="ARBA00023163"/>
    </source>
</evidence>
<protein>
    <recommendedName>
        <fullName evidence="20">Purine permease 11</fullName>
    </recommendedName>
</protein>
<evidence type="ECO:0000256" key="7">
    <source>
        <dbReference type="ARBA" id="ARBA00022737"/>
    </source>
</evidence>
<feature type="transmembrane region" description="Helical" evidence="17">
    <location>
        <begin position="499"/>
        <end position="516"/>
    </location>
</feature>
<organism evidence="18 19">
    <name type="scientific">Buddleja alternifolia</name>
    <dbReference type="NCBI Taxonomy" id="168488"/>
    <lineage>
        <taxon>Eukaryota</taxon>
        <taxon>Viridiplantae</taxon>
        <taxon>Streptophyta</taxon>
        <taxon>Embryophyta</taxon>
        <taxon>Tracheophyta</taxon>
        <taxon>Spermatophyta</taxon>
        <taxon>Magnoliopsida</taxon>
        <taxon>eudicotyledons</taxon>
        <taxon>Gunneridae</taxon>
        <taxon>Pentapetalae</taxon>
        <taxon>asterids</taxon>
        <taxon>lamiids</taxon>
        <taxon>Lamiales</taxon>
        <taxon>Scrophulariaceae</taxon>
        <taxon>Buddlejeae</taxon>
        <taxon>Buddleja</taxon>
    </lineage>
</organism>
<evidence type="ECO:0000256" key="2">
    <source>
        <dbReference type="ARBA" id="ARBA00004141"/>
    </source>
</evidence>
<dbReference type="GO" id="GO:0005634">
    <property type="term" value="C:nucleus"/>
    <property type="evidence" value="ECO:0007669"/>
    <property type="project" value="UniProtKB-SubCell"/>
</dbReference>
<evidence type="ECO:0000256" key="13">
    <source>
        <dbReference type="ARBA" id="ARBA00023136"/>
    </source>
</evidence>
<evidence type="ECO:0000256" key="11">
    <source>
        <dbReference type="ARBA" id="ARBA00023015"/>
    </source>
</evidence>
<dbReference type="Pfam" id="PF11914">
    <property type="entry name" value="DUF3432"/>
    <property type="match status" value="1"/>
</dbReference>
<dbReference type="InterPro" id="IPR030182">
    <property type="entry name" value="PUP_plant"/>
</dbReference>
<feature type="transmembrane region" description="Helical" evidence="17">
    <location>
        <begin position="425"/>
        <end position="442"/>
    </location>
</feature>
<evidence type="ECO:0008006" key="20">
    <source>
        <dbReference type="Google" id="ProtNLM"/>
    </source>
</evidence>
<dbReference type="GO" id="GO:0016020">
    <property type="term" value="C:membrane"/>
    <property type="evidence" value="ECO:0007669"/>
    <property type="project" value="UniProtKB-SubCell"/>
</dbReference>
<feature type="compositionally biased region" description="Polar residues" evidence="16">
    <location>
        <begin position="33"/>
        <end position="47"/>
    </location>
</feature>
<dbReference type="InterPro" id="IPR037185">
    <property type="entry name" value="EmrE-like"/>
</dbReference>
<evidence type="ECO:0000256" key="3">
    <source>
        <dbReference type="ARBA" id="ARBA00006213"/>
    </source>
</evidence>
<dbReference type="GO" id="GO:0015211">
    <property type="term" value="F:purine nucleoside transmembrane transporter activity"/>
    <property type="evidence" value="ECO:0007669"/>
    <property type="project" value="InterPro"/>
</dbReference>
<dbReference type="GO" id="GO:0003677">
    <property type="term" value="F:DNA binding"/>
    <property type="evidence" value="ECO:0007669"/>
    <property type="project" value="UniProtKB-KW"/>
</dbReference>
<dbReference type="GO" id="GO:0005345">
    <property type="term" value="F:purine nucleobase transmembrane transporter activity"/>
    <property type="evidence" value="ECO:0007669"/>
    <property type="project" value="UniProtKB-ARBA"/>
</dbReference>
<feature type="transmembrane region" description="Helical" evidence="17">
    <location>
        <begin position="363"/>
        <end position="381"/>
    </location>
</feature>
<keyword evidence="11" id="KW-0805">Transcription regulation</keyword>
<evidence type="ECO:0000256" key="12">
    <source>
        <dbReference type="ARBA" id="ARBA00023125"/>
    </source>
</evidence>
<feature type="transmembrane region" description="Helical" evidence="17">
    <location>
        <begin position="331"/>
        <end position="351"/>
    </location>
</feature>
<dbReference type="Pfam" id="PF16913">
    <property type="entry name" value="PUNUT"/>
    <property type="match status" value="1"/>
</dbReference>
<keyword evidence="8" id="KW-0863">Zinc-finger</keyword>
<comment type="caution">
    <text evidence="18">The sequence shown here is derived from an EMBL/GenBank/DDBJ whole genome shotgun (WGS) entry which is preliminary data.</text>
</comment>
<keyword evidence="4" id="KW-0813">Transport</keyword>
<keyword evidence="12" id="KW-0238">DNA-binding</keyword>
<name>A0AAV6W4L9_9LAMI</name>
<feature type="compositionally biased region" description="Polar residues" evidence="16">
    <location>
        <begin position="13"/>
        <end position="24"/>
    </location>
</feature>
<comment type="similarity">
    <text evidence="3">Belongs to the purine permeases (TC 2.A.7.14) family.</text>
</comment>
<keyword evidence="5 17" id="KW-0812">Transmembrane</keyword>
<dbReference type="InterPro" id="IPR021839">
    <property type="entry name" value="EGR1_C"/>
</dbReference>
<keyword evidence="15" id="KW-0539">Nucleus</keyword>
<sequence length="631" mass="66913">MSTTEGTPRIKESNANPLLGTTSGAAPHAPVSLSISGSTGNGSQTVDLQEGGDSRLPPPPTSGFLPSENGGLPHERGAQGAPHFNLLNTLPVGNAPSMVDQWGRLVTPYATPSFINEGHSTAYAKGSIPTTFPSGVPTTFPLAILTTFPSGVPTAFPSAIPTTFPSGVTAAFPSAMPTTFPLGVPAAFPSAIATTFPLGVPATFPSTILITFPSAIPGMVFPPHATSFASSLTTTRTHGDDCGSPVVYQGGGHPAIVGANVFGTTTGLPTDNQEPILAKDGPSTHQQPLRKFKRSHWWLLVVVNILFLVVGQAAAVLLGRFYYDKGGNSKWMATLVQTAAFPILFIPYFFLRPSNESRSLSPPPSILTLTIIYIVIGALIAGDNMLYSIGLLYLSASTYSLICATQLAFNAVFSYFINRQKFTALIFNSVVILSFSASLLAINDDSDKPSGVSSNKYVIGIITAVAASALYSLLLSLMQLTFEKVVKKETFSVVLEMQIYTAVVATCVAIVGLFASGEWKTLRGEMDSFTPGKLSYVMTLVWTAIAWQICSVGVVGLIFVVSSLFSNVISTLSLAVTPIASLIVFHDKMNGVKIIAMLMAFWGFASYIYQNYLDDLKVRKNQTEANDAPCS</sequence>
<keyword evidence="10 17" id="KW-1133">Transmembrane helix</keyword>
<gene>
    <name evidence="18" type="ORF">BUALT_Bualt19G0027300</name>
</gene>
<evidence type="ECO:0000256" key="16">
    <source>
        <dbReference type="SAM" id="MobiDB-lite"/>
    </source>
</evidence>
<keyword evidence="14" id="KW-0804">Transcription</keyword>
<evidence type="ECO:0000256" key="8">
    <source>
        <dbReference type="ARBA" id="ARBA00022771"/>
    </source>
</evidence>
<proteinExistence type="inferred from homology"/>
<dbReference type="Proteomes" id="UP000826271">
    <property type="component" value="Unassembled WGS sequence"/>
</dbReference>
<feature type="transmembrane region" description="Helical" evidence="17">
    <location>
        <begin position="591"/>
        <end position="609"/>
    </location>
</feature>
<keyword evidence="7" id="KW-0677">Repeat</keyword>
<evidence type="ECO:0000313" key="19">
    <source>
        <dbReference type="Proteomes" id="UP000826271"/>
    </source>
</evidence>
<evidence type="ECO:0000256" key="4">
    <source>
        <dbReference type="ARBA" id="ARBA00022448"/>
    </source>
</evidence>
<reference evidence="18" key="1">
    <citation type="submission" date="2019-10" db="EMBL/GenBank/DDBJ databases">
        <authorList>
            <person name="Zhang R."/>
            <person name="Pan Y."/>
            <person name="Wang J."/>
            <person name="Ma R."/>
            <person name="Yu S."/>
        </authorList>
    </citation>
    <scope>NUCLEOTIDE SEQUENCE</scope>
    <source>
        <strain evidence="18">LA-IB0</strain>
        <tissue evidence="18">Leaf</tissue>
    </source>
</reference>
<keyword evidence="19" id="KW-1185">Reference proteome</keyword>
<dbReference type="GO" id="GO:0008270">
    <property type="term" value="F:zinc ion binding"/>
    <property type="evidence" value="ECO:0007669"/>
    <property type="project" value="UniProtKB-KW"/>
</dbReference>
<feature type="transmembrane region" description="Helical" evidence="17">
    <location>
        <begin position="536"/>
        <end position="561"/>
    </location>
</feature>
<feature type="transmembrane region" description="Helical" evidence="17">
    <location>
        <begin position="568"/>
        <end position="585"/>
    </location>
</feature>
<feature type="transmembrane region" description="Helical" evidence="17">
    <location>
        <begin position="457"/>
        <end position="478"/>
    </location>
</feature>
<evidence type="ECO:0000256" key="10">
    <source>
        <dbReference type="ARBA" id="ARBA00022989"/>
    </source>
</evidence>
<evidence type="ECO:0000256" key="15">
    <source>
        <dbReference type="ARBA" id="ARBA00023242"/>
    </source>
</evidence>
<evidence type="ECO:0000313" key="18">
    <source>
        <dbReference type="EMBL" id="KAG8363485.1"/>
    </source>
</evidence>
<comment type="subcellular location">
    <subcellularLocation>
        <location evidence="2">Membrane</location>
        <topology evidence="2">Multi-pass membrane protein</topology>
    </subcellularLocation>
    <subcellularLocation>
        <location evidence="1">Nucleus</location>
    </subcellularLocation>
</comment>
<dbReference type="EMBL" id="WHWC01000019">
    <property type="protein sequence ID" value="KAG8363485.1"/>
    <property type="molecule type" value="Genomic_DNA"/>
</dbReference>
<dbReference type="SUPFAM" id="SSF103481">
    <property type="entry name" value="Multidrug resistance efflux transporter EmrE"/>
    <property type="match status" value="1"/>
</dbReference>
<evidence type="ECO:0000256" key="5">
    <source>
        <dbReference type="ARBA" id="ARBA00022692"/>
    </source>
</evidence>
<evidence type="ECO:0000256" key="9">
    <source>
        <dbReference type="ARBA" id="ARBA00022833"/>
    </source>
</evidence>
<feature type="region of interest" description="Disordered" evidence="16">
    <location>
        <begin position="1"/>
        <end position="83"/>
    </location>
</feature>
<evidence type="ECO:0000256" key="6">
    <source>
        <dbReference type="ARBA" id="ARBA00022723"/>
    </source>
</evidence>
<evidence type="ECO:0000256" key="17">
    <source>
        <dbReference type="SAM" id="Phobius"/>
    </source>
</evidence>
<dbReference type="PANTHER" id="PTHR31376">
    <property type="entry name" value="OS09G0467300 PROTEIN-RELATED"/>
    <property type="match status" value="1"/>
</dbReference>
<feature type="transmembrane region" description="Helical" evidence="17">
    <location>
        <begin position="387"/>
        <end position="413"/>
    </location>
</feature>
<keyword evidence="9" id="KW-0862">Zinc</keyword>
<accession>A0AAV6W4L9</accession>
<keyword evidence="6" id="KW-0479">Metal-binding</keyword>
<keyword evidence="13 17" id="KW-0472">Membrane</keyword>
<feature type="transmembrane region" description="Helical" evidence="17">
    <location>
        <begin position="297"/>
        <end position="319"/>
    </location>
</feature>
<evidence type="ECO:0000256" key="1">
    <source>
        <dbReference type="ARBA" id="ARBA00004123"/>
    </source>
</evidence>
<dbReference type="AlphaFoldDB" id="A0AAV6W4L9"/>